<feature type="non-terminal residue" evidence="2">
    <location>
        <position position="1"/>
    </location>
</feature>
<dbReference type="SMART" id="SM01037">
    <property type="entry name" value="Bet_v_1"/>
    <property type="match status" value="1"/>
</dbReference>
<reference evidence="2" key="1">
    <citation type="submission" date="2019-05" db="EMBL/GenBank/DDBJ databases">
        <title>The de novo reference genome and transcriptome assemblies of the wild tomato species Solanum chilense.</title>
        <authorList>
            <person name="Stam R."/>
            <person name="Nosenko T."/>
            <person name="Hoerger A.C."/>
            <person name="Stephan W."/>
            <person name="Seidel M.A."/>
            <person name="Kuhn J.M.M."/>
            <person name="Haberer G."/>
            <person name="Tellier A."/>
        </authorList>
    </citation>
    <scope>NUCLEOTIDE SEQUENCE</scope>
    <source>
        <tissue evidence="2">Mature leaves</tissue>
    </source>
</reference>
<accession>A0A6N2AUU7</accession>
<feature type="domain" description="Bet v I/Major latex protein" evidence="1">
    <location>
        <begin position="1"/>
        <end position="136"/>
    </location>
</feature>
<dbReference type="InterPro" id="IPR000916">
    <property type="entry name" value="Bet_v_I/MLP"/>
</dbReference>
<evidence type="ECO:0000259" key="1">
    <source>
        <dbReference type="SMART" id="SM01037"/>
    </source>
</evidence>
<dbReference type="InterPro" id="IPR051761">
    <property type="entry name" value="MLP-like_ligand-binding"/>
</dbReference>
<dbReference type="InterPro" id="IPR023393">
    <property type="entry name" value="START-like_dom_sf"/>
</dbReference>
<organism evidence="2">
    <name type="scientific">Solanum chilense</name>
    <name type="common">Tomato</name>
    <name type="synonym">Lycopersicon chilense</name>
    <dbReference type="NCBI Taxonomy" id="4083"/>
    <lineage>
        <taxon>Eukaryota</taxon>
        <taxon>Viridiplantae</taxon>
        <taxon>Streptophyta</taxon>
        <taxon>Embryophyta</taxon>
        <taxon>Tracheophyta</taxon>
        <taxon>Spermatophyta</taxon>
        <taxon>Magnoliopsida</taxon>
        <taxon>eudicotyledons</taxon>
        <taxon>Gunneridae</taxon>
        <taxon>Pentapetalae</taxon>
        <taxon>asterids</taxon>
        <taxon>lamiids</taxon>
        <taxon>Solanales</taxon>
        <taxon>Solanaceae</taxon>
        <taxon>Solanoideae</taxon>
        <taxon>Solaneae</taxon>
        <taxon>Solanum</taxon>
        <taxon>Solanum subgen. Lycopersicon</taxon>
    </lineage>
</organism>
<dbReference type="AlphaFoldDB" id="A0A6N2AUU7"/>
<dbReference type="EMBL" id="RXGB01007545">
    <property type="protein sequence ID" value="TMW85344.1"/>
    <property type="molecule type" value="Genomic_DNA"/>
</dbReference>
<dbReference type="PANTHER" id="PTHR31907">
    <property type="entry name" value="MLP-LIKE PROTEIN 423"/>
    <property type="match status" value="1"/>
</dbReference>
<dbReference type="Gene3D" id="3.30.530.20">
    <property type="match status" value="1"/>
</dbReference>
<dbReference type="SUPFAM" id="SSF55961">
    <property type="entry name" value="Bet v1-like"/>
    <property type="match status" value="1"/>
</dbReference>
<comment type="caution">
    <text evidence="2">The sequence shown here is derived from an EMBL/GenBank/DDBJ whole genome shotgun (WGS) entry which is preliminary data.</text>
</comment>
<gene>
    <name evidence="2" type="ORF">EJD97_023297</name>
</gene>
<protein>
    <recommendedName>
        <fullName evidence="1">Bet v I/Major latex protein domain-containing protein</fullName>
    </recommendedName>
</protein>
<dbReference type="Pfam" id="PF00407">
    <property type="entry name" value="Bet_v_1"/>
    <property type="match status" value="1"/>
</dbReference>
<sequence length="136" mass="15931">IEVKYRGYPIRDILHINSHLLPNISPRMLNHFEIHKCKTIKVSSVSAENFIKYGKEILFKEMIVSVDLEKKSITWKVIGVNMLELYDSFIIITSSEYHWTTVTLMYEKKIEDIIEPLTLLGIFLIGLNDLECHHLK</sequence>
<dbReference type="GO" id="GO:0006952">
    <property type="term" value="P:defense response"/>
    <property type="evidence" value="ECO:0007669"/>
    <property type="project" value="InterPro"/>
</dbReference>
<evidence type="ECO:0000313" key="2">
    <source>
        <dbReference type="EMBL" id="TMW85344.1"/>
    </source>
</evidence>
<proteinExistence type="predicted"/>
<name>A0A6N2AUU7_SOLCI</name>